<evidence type="ECO:0000313" key="1">
    <source>
        <dbReference type="EMBL" id="AXH97664.1"/>
    </source>
</evidence>
<organism evidence="1 2">
    <name type="scientific">Ornithinimicrobium avium</name>
    <dbReference type="NCBI Taxonomy" id="2283195"/>
    <lineage>
        <taxon>Bacteria</taxon>
        <taxon>Bacillati</taxon>
        <taxon>Actinomycetota</taxon>
        <taxon>Actinomycetes</taxon>
        <taxon>Micrococcales</taxon>
        <taxon>Ornithinimicrobiaceae</taxon>
        <taxon>Ornithinimicrobium</taxon>
    </lineage>
</organism>
<dbReference type="InterPro" id="IPR047681">
    <property type="entry name" value="PPA1309-like"/>
</dbReference>
<dbReference type="KEGG" id="orn:DV701_17495"/>
<accession>A0A345NRK6</accession>
<dbReference type="Proteomes" id="UP000253790">
    <property type="component" value="Chromosome"/>
</dbReference>
<dbReference type="AlphaFoldDB" id="A0A345NRK6"/>
<evidence type="ECO:0000313" key="2">
    <source>
        <dbReference type="Proteomes" id="UP000253790"/>
    </source>
</evidence>
<proteinExistence type="predicted"/>
<gene>
    <name evidence="1" type="ORF">DV701_17495</name>
</gene>
<keyword evidence="2" id="KW-1185">Reference proteome</keyword>
<dbReference type="RefSeq" id="WP_114930247.1">
    <property type="nucleotide sequence ID" value="NZ_CP031229.1"/>
</dbReference>
<dbReference type="NCBIfam" id="NF040618">
    <property type="entry name" value="PPA1309_fam"/>
    <property type="match status" value="1"/>
</dbReference>
<name>A0A345NRK6_9MICO</name>
<dbReference type="OrthoDB" id="3266223at2"/>
<sequence>MGAVLSEKRPAVPPSALLTAAVDTERHVARLGWEQPPRVFALVRTALLREREPSLAGQLGDPGAETDGYTAVEQEGLPRTSDLESLLGRMAWPEDVDGAVIAVERVVVPPEAEQDLPPDPVAATDRLANHPQRKDVRLLAACLRDGEQLCLLRQRDHDSDDAVAVGRDIAPGLTHALAATLRD</sequence>
<protein>
    <submittedName>
        <fullName evidence="1">Uncharacterized protein</fullName>
    </submittedName>
</protein>
<reference evidence="1 2" key="1">
    <citation type="submission" date="2018-07" db="EMBL/GenBank/DDBJ databases">
        <title>Complete genome sequencing of Ornithinimicrobium sp. AMA3305.</title>
        <authorList>
            <person name="Bae J.-W."/>
        </authorList>
    </citation>
    <scope>NUCLEOTIDE SEQUENCE [LARGE SCALE GENOMIC DNA]</scope>
    <source>
        <strain evidence="1 2">AMA3305</strain>
    </source>
</reference>
<dbReference type="EMBL" id="CP031229">
    <property type="protein sequence ID" value="AXH97664.1"/>
    <property type="molecule type" value="Genomic_DNA"/>
</dbReference>